<evidence type="ECO:0000313" key="3">
    <source>
        <dbReference type="RefSeq" id="XP_022764591.1"/>
    </source>
</evidence>
<dbReference type="Proteomes" id="UP000515121">
    <property type="component" value="Unplaced"/>
</dbReference>
<evidence type="ECO:0000256" key="1">
    <source>
        <dbReference type="SAM" id="Coils"/>
    </source>
</evidence>
<gene>
    <name evidence="3" type="primary">LOC111309855</name>
</gene>
<feature type="coiled-coil region" evidence="1">
    <location>
        <begin position="149"/>
        <end position="206"/>
    </location>
</feature>
<dbReference type="GeneID" id="111309855"/>
<dbReference type="AlphaFoldDB" id="A0A6P6AIG9"/>
<keyword evidence="2" id="KW-1185">Reference proteome</keyword>
<reference evidence="3" key="1">
    <citation type="submission" date="2025-08" db="UniProtKB">
        <authorList>
            <consortium name="RefSeq"/>
        </authorList>
    </citation>
    <scope>IDENTIFICATION</scope>
    <source>
        <tissue evidence="3">Fruit stalk</tissue>
    </source>
</reference>
<dbReference type="RefSeq" id="XP_022764591.1">
    <property type="nucleotide sequence ID" value="XM_022908856.1"/>
</dbReference>
<dbReference type="KEGG" id="dzi:111309855"/>
<dbReference type="PANTHER" id="PTHR46136">
    <property type="entry name" value="TRANSCRIPTION FACTOR GTE8"/>
    <property type="match status" value="1"/>
</dbReference>
<organism evidence="2 3">
    <name type="scientific">Durio zibethinus</name>
    <name type="common">Durian</name>
    <dbReference type="NCBI Taxonomy" id="66656"/>
    <lineage>
        <taxon>Eukaryota</taxon>
        <taxon>Viridiplantae</taxon>
        <taxon>Streptophyta</taxon>
        <taxon>Embryophyta</taxon>
        <taxon>Tracheophyta</taxon>
        <taxon>Spermatophyta</taxon>
        <taxon>Magnoliopsida</taxon>
        <taxon>eudicotyledons</taxon>
        <taxon>Gunneridae</taxon>
        <taxon>Pentapetalae</taxon>
        <taxon>rosids</taxon>
        <taxon>malvids</taxon>
        <taxon>Malvales</taxon>
        <taxon>Malvaceae</taxon>
        <taxon>Helicteroideae</taxon>
        <taxon>Durio</taxon>
    </lineage>
</organism>
<protein>
    <submittedName>
        <fullName evidence="3">Transcription factor GTE12-like</fullName>
    </submittedName>
</protein>
<proteinExistence type="predicted"/>
<dbReference type="OrthoDB" id="21449at2759"/>
<dbReference type="InterPro" id="IPR052442">
    <property type="entry name" value="Env_Response_Regulator"/>
</dbReference>
<sequence>MQTLSQGANKCNSCGSGIKCRCSKIPNKSHHASSKRSLASDLRMCSAADATKLDCKGKSTLTSSQVSKSGSIQRSDGAVSALVPESVRLSSQLTTPTDAFLTPIADLQMSPKKALRAAMLKSRFADTILKAQQNLLLVHGAKADPVRMQQEKEKLERRLLEERAKIEAQMRAAKAAAKLKAEVGLRKQREKERKAARVALQRMENTAGIELNLEIVKELDILSGCSLSLGNPLHQLGLFIKEYSEDEVNEAGLNEDLEEGEIQL</sequence>
<evidence type="ECO:0000313" key="2">
    <source>
        <dbReference type="Proteomes" id="UP000515121"/>
    </source>
</evidence>
<accession>A0A6P6AIG9</accession>
<name>A0A6P6AIG9_DURZI</name>
<dbReference type="PANTHER" id="PTHR46136:SF19">
    <property type="entry name" value="TRANSCRIPTION FACTOR GTE12"/>
    <property type="match status" value="1"/>
</dbReference>
<keyword evidence="1" id="KW-0175">Coiled coil</keyword>